<dbReference type="InterPro" id="IPR055170">
    <property type="entry name" value="GFO_IDH_MocA-like_dom"/>
</dbReference>
<dbReference type="SUPFAM" id="SSF55347">
    <property type="entry name" value="Glyceraldehyde-3-phosphate dehydrogenase-like, C-terminal domain"/>
    <property type="match status" value="1"/>
</dbReference>
<dbReference type="Proteomes" id="UP000095210">
    <property type="component" value="Chromosome"/>
</dbReference>
<reference evidence="5" key="1">
    <citation type="submission" date="2016-03" db="EMBL/GenBank/DDBJ databases">
        <title>Complete genome sequence of the type strain Actinoalloteichus hymeniacidonis DSM 45092.</title>
        <authorList>
            <person name="Schaffert L."/>
            <person name="Albersmeier A."/>
            <person name="Winkler A."/>
            <person name="Kalinowski J."/>
            <person name="Zotchev S."/>
            <person name="Ruckert C."/>
        </authorList>
    </citation>
    <scope>NUCLEOTIDE SEQUENCE [LARGE SCALE GENOMIC DNA]</scope>
    <source>
        <strain evidence="5">HPA177(T) (DSM 45092(T))</strain>
    </source>
</reference>
<gene>
    <name evidence="4" type="ORF">TL08_18360</name>
</gene>
<keyword evidence="5" id="KW-1185">Reference proteome</keyword>
<dbReference type="PANTHER" id="PTHR43249:SF1">
    <property type="entry name" value="D-GLUCOSIDE 3-DEHYDROGENASE"/>
    <property type="match status" value="1"/>
</dbReference>
<feature type="region of interest" description="Disordered" evidence="1">
    <location>
        <begin position="342"/>
        <end position="362"/>
    </location>
</feature>
<dbReference type="PANTHER" id="PTHR43249">
    <property type="entry name" value="UDP-N-ACETYL-2-AMINO-2-DEOXY-D-GLUCURONATE OXIDASE"/>
    <property type="match status" value="1"/>
</dbReference>
<feature type="domain" description="GFO/IDH/MocA-like oxidoreductase" evidence="3">
    <location>
        <begin position="127"/>
        <end position="246"/>
    </location>
</feature>
<protein>
    <submittedName>
        <fullName evidence="4">Dehydrogenase</fullName>
    </submittedName>
</protein>
<dbReference type="AlphaFoldDB" id="A0AAC9HRU1"/>
<dbReference type="InterPro" id="IPR036291">
    <property type="entry name" value="NAD(P)-bd_dom_sf"/>
</dbReference>
<evidence type="ECO:0000259" key="2">
    <source>
        <dbReference type="Pfam" id="PF01408"/>
    </source>
</evidence>
<dbReference type="Gene3D" id="3.30.360.10">
    <property type="entry name" value="Dihydrodipicolinate Reductase, domain 2"/>
    <property type="match status" value="1"/>
</dbReference>
<dbReference type="InterPro" id="IPR000683">
    <property type="entry name" value="Gfo/Idh/MocA-like_OxRdtase_N"/>
</dbReference>
<dbReference type="GO" id="GO:0000166">
    <property type="term" value="F:nucleotide binding"/>
    <property type="evidence" value="ECO:0007669"/>
    <property type="project" value="InterPro"/>
</dbReference>
<dbReference type="SUPFAM" id="SSF51735">
    <property type="entry name" value="NAD(P)-binding Rossmann-fold domains"/>
    <property type="match status" value="1"/>
</dbReference>
<evidence type="ECO:0000313" key="5">
    <source>
        <dbReference type="Proteomes" id="UP000095210"/>
    </source>
</evidence>
<dbReference type="Pfam" id="PF01408">
    <property type="entry name" value="GFO_IDH_MocA"/>
    <property type="match status" value="1"/>
</dbReference>
<dbReference type="InterPro" id="IPR052515">
    <property type="entry name" value="Gfo/Idh/MocA_Oxidoreductase"/>
</dbReference>
<organism evidence="4 5">
    <name type="scientific">Actinoalloteichus hymeniacidonis</name>
    <dbReference type="NCBI Taxonomy" id="340345"/>
    <lineage>
        <taxon>Bacteria</taxon>
        <taxon>Bacillati</taxon>
        <taxon>Actinomycetota</taxon>
        <taxon>Actinomycetes</taxon>
        <taxon>Pseudonocardiales</taxon>
        <taxon>Pseudonocardiaceae</taxon>
        <taxon>Actinoalloteichus</taxon>
    </lineage>
</organism>
<proteinExistence type="predicted"/>
<dbReference type="Pfam" id="PF22725">
    <property type="entry name" value="GFO_IDH_MocA_C3"/>
    <property type="match status" value="1"/>
</dbReference>
<name>A0AAC9HRU1_9PSEU</name>
<sequence>MVGTGGIADGRHLPALDAAPDVAVVAAVDIDVERARECAAKWRIPQSYTDVQTMLDNESPDLVVVCTPPALHRDQSIAALRAGAWVLCEKPPCRSLAEYDEITAAEGEAGPYAAFVFQHRFGSGAEHAKALISQGTLGTPYVALCQTTWFRDDAYYAVPWRGRWDTEGGGPAMGHGIHQVDLLLDLMDDWVEVRAMAGRLARDVETEDVSTALVRFSSGAMGSVVNSVLSPQQASKIRVDLTEATVELSHVYGYTNADWTYTPAKHVTAERVAEWGEPATDETGSHAGQLASLLADMRAGRRPRCSGADGRSSLEFTSAMYKAAVTGRPVFAGEIVAGDPFYTDPSGGRTDWSFPSAPAEQP</sequence>
<evidence type="ECO:0000259" key="3">
    <source>
        <dbReference type="Pfam" id="PF22725"/>
    </source>
</evidence>
<feature type="domain" description="Gfo/Idh/MocA-like oxidoreductase N-terminal" evidence="2">
    <location>
        <begin position="1"/>
        <end position="110"/>
    </location>
</feature>
<evidence type="ECO:0000256" key="1">
    <source>
        <dbReference type="SAM" id="MobiDB-lite"/>
    </source>
</evidence>
<accession>A0AAC9HRU1</accession>
<dbReference type="RefSeq" id="WP_236750315.1">
    <property type="nucleotide sequence ID" value="NZ_CP014859.1"/>
</dbReference>
<evidence type="ECO:0000313" key="4">
    <source>
        <dbReference type="EMBL" id="AOS64467.1"/>
    </source>
</evidence>
<dbReference type="KEGG" id="ahm:TL08_18360"/>
<dbReference type="Gene3D" id="3.40.50.720">
    <property type="entry name" value="NAD(P)-binding Rossmann-like Domain"/>
    <property type="match status" value="1"/>
</dbReference>
<dbReference type="EMBL" id="CP014859">
    <property type="protein sequence ID" value="AOS64467.1"/>
    <property type="molecule type" value="Genomic_DNA"/>
</dbReference>